<evidence type="ECO:0000256" key="1">
    <source>
        <dbReference type="SAM" id="Phobius"/>
    </source>
</evidence>
<accession>A0A7U7W5F5</accession>
<dbReference type="Gene3D" id="2.160.20.80">
    <property type="entry name" value="E3 ubiquitin-protein ligase SopA"/>
    <property type="match status" value="1"/>
</dbReference>
<dbReference type="Proteomes" id="UP000559808">
    <property type="component" value="Unassembled WGS sequence"/>
</dbReference>
<organism evidence="2 3">
    <name type="scientific">Campylobacter lari</name>
    <dbReference type="NCBI Taxonomy" id="201"/>
    <lineage>
        <taxon>Bacteria</taxon>
        <taxon>Pseudomonadati</taxon>
        <taxon>Campylobacterota</taxon>
        <taxon>Epsilonproteobacteria</taxon>
        <taxon>Campylobacterales</taxon>
        <taxon>Campylobacteraceae</taxon>
        <taxon>Campylobacter</taxon>
    </lineage>
</organism>
<feature type="transmembrane region" description="Helical" evidence="1">
    <location>
        <begin position="595"/>
        <end position="615"/>
    </location>
</feature>
<feature type="transmembrane region" description="Helical" evidence="1">
    <location>
        <begin position="378"/>
        <end position="397"/>
    </location>
</feature>
<comment type="caution">
    <text evidence="2">The sequence shown here is derived from an EMBL/GenBank/DDBJ whole genome shotgun (WGS) entry which is preliminary data.</text>
</comment>
<feature type="transmembrane region" description="Helical" evidence="1">
    <location>
        <begin position="478"/>
        <end position="497"/>
    </location>
</feature>
<keyword evidence="1" id="KW-0812">Transmembrane</keyword>
<evidence type="ECO:0000313" key="3">
    <source>
        <dbReference type="Proteomes" id="UP000559808"/>
    </source>
</evidence>
<gene>
    <name evidence="2" type="ORF">YZ34_02330</name>
</gene>
<dbReference type="EMBL" id="AABOWU010000004">
    <property type="protein sequence ID" value="EAI3913849.1"/>
    <property type="molecule type" value="Genomic_DNA"/>
</dbReference>
<feature type="transmembrane region" description="Helical" evidence="1">
    <location>
        <begin position="509"/>
        <end position="527"/>
    </location>
</feature>
<keyword evidence="1" id="KW-1133">Transmembrane helix</keyword>
<feature type="transmembrane region" description="Helical" evidence="1">
    <location>
        <begin position="539"/>
        <end position="561"/>
    </location>
</feature>
<keyword evidence="1" id="KW-0472">Membrane</keyword>
<feature type="transmembrane region" description="Helical" evidence="1">
    <location>
        <begin position="567"/>
        <end position="583"/>
    </location>
</feature>
<protein>
    <submittedName>
        <fullName evidence="2">Pentapeptide repeat-containing protein</fullName>
    </submittedName>
</protein>
<evidence type="ECO:0000313" key="2">
    <source>
        <dbReference type="EMBL" id="EAI3913849.1"/>
    </source>
</evidence>
<proteinExistence type="predicted"/>
<dbReference type="AlphaFoldDB" id="A0A7U7W5F5"/>
<sequence>MEKINIKLLKMRLHMEKDEKRRKEIEDILEKDDEELAKLYMKKYYKTIREKREEIANALKIKVDDVVYDKSEKFISGNRNKFEIYHKTIKHFDIYSLNEYEIDFYHCNIEFILSKGPSVYAENINFKNLYFINCKISINIVDDFCCENIHFLNCDIYSLSFNKVIVKGNIKFSNSKFVNKSVFNSCIFQDSIYFNNSHFKDYVDLHACKFENSVCFYGVTFEKTPNFSACYFKEQKAVNLTNVNIDNLDFESVEKYIEDNYQDETYKNEIENIHSEEKEKINLINNKHQLRCTKNLKDSFRVIKDVLISQNNILEAQEWHKLELYAKEKELEINLEKYEKIMFSPRKIKYKYLNKKNITCVNFINGMEWCVKNFFDSLFTPIEYFINIFGAILYYFIMGVIHFFPLILKLVKILFLIICFYGKFENKYNFRIFSNKQVSNIIVKDIKRKLYDYTIWTNCVLLIVYRATSDHHTNFLKIFNFTIGMITLYCSFVFVANKLPLVFSLVEKYNNYFIIVPLAIMFFLLIVNFYIKKIKQRRFIGLFFMFVGISIMFVLFFPGYFFNAIELVLYVVLLWIFTILFNSSREIIIFSLRLYIYLGLIYCLVMASQFINPFIGVFSSEKLHESKIEKAIQDLNSSSILNLAKISHKDFNLSWHYQDISFVELDAAKKLIMENKENILDLKEQNLTIATEFLGKKYTEISKAINQDEIASNVIKSTSVLYSIILLLCIFSLQKTARKNSIVPS</sequence>
<name>A0A7U7W5F5_CAMLA</name>
<reference evidence="2 3" key="1">
    <citation type="submission" date="2018-05" db="EMBL/GenBank/DDBJ databases">
        <authorList>
            <consortium name="PulseNet: The National Subtyping Network for Foodborne Disease Surveillance"/>
            <person name="Tarr C.L."/>
            <person name="Trees E."/>
            <person name="Katz L.S."/>
            <person name="Carleton-Romer H.A."/>
            <person name="Stroika S."/>
            <person name="Kucerova Z."/>
            <person name="Roache K.F."/>
            <person name="Sabol A.L."/>
            <person name="Besser J."/>
            <person name="Gerner-Smidt P."/>
        </authorList>
    </citation>
    <scope>NUCLEOTIDE SEQUENCE [LARGE SCALE GENOMIC DNA]</scope>
    <source>
        <strain evidence="2 3">D6489</strain>
    </source>
</reference>